<evidence type="ECO:0000313" key="4">
    <source>
        <dbReference type="Proteomes" id="UP000238071"/>
    </source>
</evidence>
<comment type="caution">
    <text evidence="3">The sequence shown here is derived from an EMBL/GenBank/DDBJ whole genome shotgun (WGS) entry which is preliminary data.</text>
</comment>
<evidence type="ECO:0000313" key="3">
    <source>
        <dbReference type="EMBL" id="PPK71733.1"/>
    </source>
</evidence>
<feature type="transmembrane region" description="Helical" evidence="2">
    <location>
        <begin position="15"/>
        <end position="33"/>
    </location>
</feature>
<keyword evidence="4" id="KW-1185">Reference proteome</keyword>
<gene>
    <name evidence="3" type="ORF">B0F88_10682</name>
</gene>
<feature type="compositionally biased region" description="Low complexity" evidence="1">
    <location>
        <begin position="131"/>
        <end position="142"/>
    </location>
</feature>
<dbReference type="OrthoDB" id="7069060at2"/>
<organism evidence="3 4">
    <name type="scientific">Methylobacter tundripaludum</name>
    <dbReference type="NCBI Taxonomy" id="173365"/>
    <lineage>
        <taxon>Bacteria</taxon>
        <taxon>Pseudomonadati</taxon>
        <taxon>Pseudomonadota</taxon>
        <taxon>Gammaproteobacteria</taxon>
        <taxon>Methylococcales</taxon>
        <taxon>Methylococcaceae</taxon>
        <taxon>Methylobacter</taxon>
    </lineage>
</organism>
<feature type="transmembrane region" description="Helical" evidence="2">
    <location>
        <begin position="45"/>
        <end position="66"/>
    </location>
</feature>
<dbReference type="EMBL" id="PTIY01000006">
    <property type="protein sequence ID" value="PPK71733.1"/>
    <property type="molecule type" value="Genomic_DNA"/>
</dbReference>
<dbReference type="AlphaFoldDB" id="A0A2S6H2P8"/>
<dbReference type="RefSeq" id="WP_104423620.1">
    <property type="nucleotide sequence ID" value="NZ_PTIY01000006.1"/>
</dbReference>
<dbReference type="Proteomes" id="UP000238071">
    <property type="component" value="Unassembled WGS sequence"/>
</dbReference>
<protein>
    <submittedName>
        <fullName evidence="3">Uncharacterized protein</fullName>
    </submittedName>
</protein>
<feature type="region of interest" description="Disordered" evidence="1">
    <location>
        <begin position="117"/>
        <end position="146"/>
    </location>
</feature>
<evidence type="ECO:0000256" key="2">
    <source>
        <dbReference type="SAM" id="Phobius"/>
    </source>
</evidence>
<keyword evidence="2" id="KW-0812">Transmembrane</keyword>
<accession>A0A2S6H2P8</accession>
<proteinExistence type="predicted"/>
<keyword evidence="2" id="KW-0472">Membrane</keyword>
<reference evidence="3 4" key="1">
    <citation type="submission" date="2018-02" db="EMBL/GenBank/DDBJ databases">
        <title>Subsurface microbial communities from deep shales in Ohio and West Virginia, USA.</title>
        <authorList>
            <person name="Wrighton K."/>
        </authorList>
    </citation>
    <scope>NUCLEOTIDE SEQUENCE [LARGE SCALE GENOMIC DNA]</scope>
    <source>
        <strain evidence="3 4">OWC-G53F</strain>
    </source>
</reference>
<keyword evidence="2" id="KW-1133">Transmembrane helix</keyword>
<sequence length="283" mass="31912">MEFFKKLFFLGKKSLPYALFMAFAILCWRWFEFSNAQHHNLAEPIVNGVIGGIVTSLLILLFSIIWKSNITPWVENLLYKDTKVEGVWDGLLIPYIGIDEIDKRRLKIAMGVIEHRRRKRKDGNGESPNNTSSSTEISATSIGKNGEEEDVEAELILKNKGKISLEEDELIDRKFFIKISSGAAPIEVRAEIKRVGHSIAAQLVEIGGASQIHTYTVKGSFKNLILTGEYENDDCSNIDRGSLSLMLRENGNTLEGFFSSYSDHDHQMAPFKCVLKRHSKSTL</sequence>
<evidence type="ECO:0000256" key="1">
    <source>
        <dbReference type="SAM" id="MobiDB-lite"/>
    </source>
</evidence>
<name>A0A2S6H2P8_9GAMM</name>